<evidence type="ECO:0000256" key="3">
    <source>
        <dbReference type="PROSITE-ProRule" id="PRU00708"/>
    </source>
</evidence>
<evidence type="ECO:0000256" key="2">
    <source>
        <dbReference type="ARBA" id="ARBA00022737"/>
    </source>
</evidence>
<dbReference type="Proteomes" id="UP000554482">
    <property type="component" value="Unassembled WGS sequence"/>
</dbReference>
<feature type="repeat" description="PPR" evidence="3">
    <location>
        <begin position="227"/>
        <end position="261"/>
    </location>
</feature>
<dbReference type="EMBL" id="JABWDY010022787">
    <property type="protein sequence ID" value="KAF5191450.1"/>
    <property type="molecule type" value="Genomic_DNA"/>
</dbReference>
<dbReference type="Pfam" id="PF01535">
    <property type="entry name" value="PPR"/>
    <property type="match status" value="3"/>
</dbReference>
<dbReference type="PANTHER" id="PTHR47926:SF403">
    <property type="entry name" value="PENTACOTRIPEPTIDE-REPEAT REGION OF PRORP DOMAIN-CONTAINING PROTEIN"/>
    <property type="match status" value="1"/>
</dbReference>
<dbReference type="Pfam" id="PF20431">
    <property type="entry name" value="E_motif"/>
    <property type="match status" value="1"/>
</dbReference>
<keyword evidence="2" id="KW-0677">Repeat</keyword>
<evidence type="ECO:0000256" key="1">
    <source>
        <dbReference type="ARBA" id="ARBA00006643"/>
    </source>
</evidence>
<protein>
    <submittedName>
        <fullName evidence="4">Pentatricopeptide repeat-containing protein</fullName>
    </submittedName>
</protein>
<dbReference type="NCBIfam" id="TIGR00756">
    <property type="entry name" value="PPR"/>
    <property type="match status" value="5"/>
</dbReference>
<dbReference type="GO" id="GO:0003723">
    <property type="term" value="F:RNA binding"/>
    <property type="evidence" value="ECO:0007669"/>
    <property type="project" value="InterPro"/>
</dbReference>
<dbReference type="InterPro" id="IPR002885">
    <property type="entry name" value="PPR_rpt"/>
</dbReference>
<feature type="repeat" description="PPR" evidence="3">
    <location>
        <begin position="134"/>
        <end position="164"/>
    </location>
</feature>
<comment type="similarity">
    <text evidence="1">Belongs to the PPR family. PCMP-H subfamily.</text>
</comment>
<gene>
    <name evidence="4" type="ORF">FRX31_018962</name>
</gene>
<dbReference type="Gene3D" id="1.25.40.10">
    <property type="entry name" value="Tetratricopeptide repeat domain"/>
    <property type="match status" value="4"/>
</dbReference>
<evidence type="ECO:0000313" key="5">
    <source>
        <dbReference type="Proteomes" id="UP000554482"/>
    </source>
</evidence>
<proteinExistence type="inferred from homology"/>
<feature type="repeat" description="PPR" evidence="3">
    <location>
        <begin position="328"/>
        <end position="362"/>
    </location>
</feature>
<organism evidence="4 5">
    <name type="scientific">Thalictrum thalictroides</name>
    <name type="common">Rue-anemone</name>
    <name type="synonym">Anemone thalictroides</name>
    <dbReference type="NCBI Taxonomy" id="46969"/>
    <lineage>
        <taxon>Eukaryota</taxon>
        <taxon>Viridiplantae</taxon>
        <taxon>Streptophyta</taxon>
        <taxon>Embryophyta</taxon>
        <taxon>Tracheophyta</taxon>
        <taxon>Spermatophyta</taxon>
        <taxon>Magnoliopsida</taxon>
        <taxon>Ranunculales</taxon>
        <taxon>Ranunculaceae</taxon>
        <taxon>Thalictroideae</taxon>
        <taxon>Thalictrum</taxon>
    </lineage>
</organism>
<accession>A0A7J6W4N2</accession>
<dbReference type="FunFam" id="1.25.40.10:FF:000333">
    <property type="entry name" value="Pentatricopeptide repeat-containing protein"/>
    <property type="match status" value="1"/>
</dbReference>
<dbReference type="InterPro" id="IPR046960">
    <property type="entry name" value="PPR_At4g14850-like_plant"/>
</dbReference>
<dbReference type="GO" id="GO:0009451">
    <property type="term" value="P:RNA modification"/>
    <property type="evidence" value="ECO:0007669"/>
    <property type="project" value="InterPro"/>
</dbReference>
<dbReference type="InterPro" id="IPR011990">
    <property type="entry name" value="TPR-like_helical_dom_sf"/>
</dbReference>
<dbReference type="OrthoDB" id="185373at2759"/>
<dbReference type="InterPro" id="IPR046848">
    <property type="entry name" value="E_motif"/>
</dbReference>
<dbReference type="FunFam" id="1.25.40.10:FF:000090">
    <property type="entry name" value="Pentatricopeptide repeat-containing protein, chloroplastic"/>
    <property type="match status" value="1"/>
</dbReference>
<sequence>MEYPELVFSQIGQNFYLGEVFWNAMIRGYAFNGPHEKCIDMYVKMNERGLKPNNFTYPYVLYSFGEIGDYKAGKNAHCQIIKGGFECVPSVSDSLFNFYVRISRSCDDVYDMGIMGNEKLGEVRKIFDGIIYKNVEMWNRMIYEYANVGEVWSAKQLFEEMPERDVVSWNSMISGYAKVGDIENARGLFDKMPEKNVVSWTSMLGAYATSGDLNTATSFFEEMPEKNVVSWNSMLSSYIHHGKYKEALDLFVQMTEEDVEYDGFTLVSALTACAHLGALELGRWIHFYFITDWFQFGVVVGTALIEMYAKCGDVDRAFKIFIKLGRKDIFCWNVMIKSLAIHGRVDDAVKIFFMMENRGLKPNGFTFLNVLFACNHGGLVEDGRHIFFSMVREFGIKPTLNHYGCFIDLLGRNGLLEEAHLLLGEMPCEPDIAIWGALLAGCRIRNEIKLAEKVMEKIEKTKMNEPGAYALLSNIYASIGQWPEAEMTRVRMEDKKLWKKAGYSSVLDVVHV</sequence>
<comment type="caution">
    <text evidence="4">The sequence shown here is derived from an EMBL/GenBank/DDBJ whole genome shotgun (WGS) entry which is preliminary data.</text>
</comment>
<feature type="repeat" description="PPR" evidence="3">
    <location>
        <begin position="165"/>
        <end position="199"/>
    </location>
</feature>
<dbReference type="SUPFAM" id="SSF48452">
    <property type="entry name" value="TPR-like"/>
    <property type="match status" value="1"/>
</dbReference>
<name>A0A7J6W4N2_THATH</name>
<dbReference type="PANTHER" id="PTHR47926">
    <property type="entry name" value="PENTATRICOPEPTIDE REPEAT-CONTAINING PROTEIN"/>
    <property type="match status" value="1"/>
</dbReference>
<dbReference type="AlphaFoldDB" id="A0A7J6W4N2"/>
<evidence type="ECO:0000313" key="4">
    <source>
        <dbReference type="EMBL" id="KAF5191450.1"/>
    </source>
</evidence>
<dbReference type="Pfam" id="PF13041">
    <property type="entry name" value="PPR_2"/>
    <property type="match status" value="3"/>
</dbReference>
<dbReference type="PROSITE" id="PS51375">
    <property type="entry name" value="PPR"/>
    <property type="match status" value="5"/>
</dbReference>
<reference evidence="4 5" key="1">
    <citation type="submission" date="2020-06" db="EMBL/GenBank/DDBJ databases">
        <title>Transcriptomic and genomic resources for Thalictrum thalictroides and T. hernandezii: Facilitating candidate gene discovery in an emerging model plant lineage.</title>
        <authorList>
            <person name="Arias T."/>
            <person name="Riano-Pachon D.M."/>
            <person name="Di Stilio V.S."/>
        </authorList>
    </citation>
    <scope>NUCLEOTIDE SEQUENCE [LARGE SCALE GENOMIC DNA]</scope>
    <source>
        <strain evidence="5">cv. WT478/WT964</strain>
        <tissue evidence="4">Leaves</tissue>
    </source>
</reference>
<feature type="repeat" description="PPR" evidence="3">
    <location>
        <begin position="18"/>
        <end position="52"/>
    </location>
</feature>
<keyword evidence="5" id="KW-1185">Reference proteome</keyword>